<protein>
    <submittedName>
        <fullName evidence="4">Alpha/beta fold hydrolase</fullName>
    </submittedName>
</protein>
<feature type="region of interest" description="Disordered" evidence="2">
    <location>
        <begin position="1"/>
        <end position="24"/>
    </location>
</feature>
<organism evidence="4 5">
    <name type="scientific">Halobium salinum</name>
    <dbReference type="NCBI Taxonomy" id="1364940"/>
    <lineage>
        <taxon>Archaea</taxon>
        <taxon>Methanobacteriati</taxon>
        <taxon>Methanobacteriota</taxon>
        <taxon>Stenosarchaea group</taxon>
        <taxon>Halobacteria</taxon>
        <taxon>Halobacteriales</taxon>
        <taxon>Haloferacaceae</taxon>
        <taxon>Halobium</taxon>
    </lineage>
</organism>
<dbReference type="EMBL" id="JBHSDS010000007">
    <property type="protein sequence ID" value="MFC4358891.1"/>
    <property type="molecule type" value="Genomic_DNA"/>
</dbReference>
<keyword evidence="5" id="KW-1185">Reference proteome</keyword>
<reference evidence="4 5" key="1">
    <citation type="journal article" date="2019" name="Int. J. Syst. Evol. Microbiol.">
        <title>The Global Catalogue of Microorganisms (GCM) 10K type strain sequencing project: providing services to taxonomists for standard genome sequencing and annotation.</title>
        <authorList>
            <consortium name="The Broad Institute Genomics Platform"/>
            <consortium name="The Broad Institute Genome Sequencing Center for Infectious Disease"/>
            <person name="Wu L."/>
            <person name="Ma J."/>
        </authorList>
    </citation>
    <scope>NUCLEOTIDE SEQUENCE [LARGE SCALE GENOMIC DNA]</scope>
    <source>
        <strain evidence="4 5">CGMCC 1.12553</strain>
    </source>
</reference>
<feature type="compositionally biased region" description="Basic and acidic residues" evidence="2">
    <location>
        <begin position="9"/>
        <end position="24"/>
    </location>
</feature>
<keyword evidence="1 4" id="KW-0378">Hydrolase</keyword>
<sequence length="287" mass="30507">MNDSSTSRLARDPEANSPLRVDRDRIYRETPERTLAMDVYRASDGESRPAVVLLHGGGWREGNKGQLSRYALDLAAAGYVTVEPSYRLSHEATFPAALEDVKAAVRHVRSNAAELGVDPGRVGAFGHSAGAHLAVLAGATGDRSVLGSEPAAAYEETARLDAVVGVSGVYDLTREPSTDGTESSSEMAVAFLGGHYEEVPERYAAASVHAHVDAGGDGDCPPTLFSHGTADDVVGAGQSERCHEALAVAGVDTDLHLADGGDHVFLHSSAWYPETFPRYREFFDSRV</sequence>
<dbReference type="SUPFAM" id="SSF53474">
    <property type="entry name" value="alpha/beta-Hydrolases"/>
    <property type="match status" value="1"/>
</dbReference>
<dbReference type="AlphaFoldDB" id="A0ABD5PDR2"/>
<proteinExistence type="predicted"/>
<evidence type="ECO:0000256" key="2">
    <source>
        <dbReference type="SAM" id="MobiDB-lite"/>
    </source>
</evidence>
<gene>
    <name evidence="4" type="ORF">ACFO0N_13155</name>
</gene>
<dbReference type="RefSeq" id="WP_267619817.1">
    <property type="nucleotide sequence ID" value="NZ_JAODIW010000004.1"/>
</dbReference>
<accession>A0ABD5PDR2</accession>
<name>A0ABD5PDR2_9EURY</name>
<feature type="domain" description="BD-FAE-like" evidence="3">
    <location>
        <begin position="37"/>
        <end position="246"/>
    </location>
</feature>
<dbReference type="GO" id="GO:0016787">
    <property type="term" value="F:hydrolase activity"/>
    <property type="evidence" value="ECO:0007669"/>
    <property type="project" value="UniProtKB-KW"/>
</dbReference>
<dbReference type="InterPro" id="IPR050300">
    <property type="entry name" value="GDXG_lipolytic_enzyme"/>
</dbReference>
<comment type="caution">
    <text evidence="4">The sequence shown here is derived from an EMBL/GenBank/DDBJ whole genome shotgun (WGS) entry which is preliminary data.</text>
</comment>
<dbReference type="InterPro" id="IPR049492">
    <property type="entry name" value="BD-FAE-like_dom"/>
</dbReference>
<dbReference type="InterPro" id="IPR029058">
    <property type="entry name" value="AB_hydrolase_fold"/>
</dbReference>
<evidence type="ECO:0000313" key="5">
    <source>
        <dbReference type="Proteomes" id="UP001595921"/>
    </source>
</evidence>
<dbReference type="Proteomes" id="UP001595921">
    <property type="component" value="Unassembled WGS sequence"/>
</dbReference>
<dbReference type="Pfam" id="PF20434">
    <property type="entry name" value="BD-FAE"/>
    <property type="match status" value="1"/>
</dbReference>
<dbReference type="Gene3D" id="3.40.50.1820">
    <property type="entry name" value="alpha/beta hydrolase"/>
    <property type="match status" value="1"/>
</dbReference>
<evidence type="ECO:0000256" key="1">
    <source>
        <dbReference type="ARBA" id="ARBA00022801"/>
    </source>
</evidence>
<dbReference type="PANTHER" id="PTHR48081">
    <property type="entry name" value="AB HYDROLASE SUPERFAMILY PROTEIN C4A8.06C"/>
    <property type="match status" value="1"/>
</dbReference>
<evidence type="ECO:0000259" key="3">
    <source>
        <dbReference type="Pfam" id="PF20434"/>
    </source>
</evidence>
<dbReference type="PANTHER" id="PTHR48081:SF13">
    <property type="entry name" value="ALPHA_BETA HYDROLASE"/>
    <property type="match status" value="1"/>
</dbReference>
<evidence type="ECO:0000313" key="4">
    <source>
        <dbReference type="EMBL" id="MFC4358891.1"/>
    </source>
</evidence>